<evidence type="ECO:0000313" key="7">
    <source>
        <dbReference type="EMBL" id="CUU56552.1"/>
    </source>
</evidence>
<dbReference type="InterPro" id="IPR007197">
    <property type="entry name" value="rSAM"/>
</dbReference>
<keyword evidence="6" id="KW-0411">Iron-sulfur</keyword>
<keyword evidence="4" id="KW-0479">Metal-binding</keyword>
<name>A0A0S4QNS4_9ACTN</name>
<comment type="cofactor">
    <cofactor evidence="1">
        <name>[4Fe-4S] cluster</name>
        <dbReference type="ChEBI" id="CHEBI:49883"/>
    </cofactor>
</comment>
<dbReference type="GO" id="GO:0003824">
    <property type="term" value="F:catalytic activity"/>
    <property type="evidence" value="ECO:0007669"/>
    <property type="project" value="InterPro"/>
</dbReference>
<keyword evidence="3" id="KW-0949">S-adenosyl-L-methionine</keyword>
<keyword evidence="8" id="KW-1185">Reference proteome</keyword>
<accession>A0A0S4QNS4</accession>
<evidence type="ECO:0000256" key="5">
    <source>
        <dbReference type="ARBA" id="ARBA00023004"/>
    </source>
</evidence>
<dbReference type="CDD" id="cd01335">
    <property type="entry name" value="Radical_SAM"/>
    <property type="match status" value="1"/>
</dbReference>
<dbReference type="AlphaFoldDB" id="A0A0S4QNS4"/>
<reference evidence="8" key="1">
    <citation type="submission" date="2015-11" db="EMBL/GenBank/DDBJ databases">
        <authorList>
            <person name="Varghese N."/>
        </authorList>
    </citation>
    <scope>NUCLEOTIDE SEQUENCE [LARGE SCALE GENOMIC DNA]</scope>
    <source>
        <strain evidence="8">DSM 45899</strain>
    </source>
</reference>
<dbReference type="InterPro" id="IPR013785">
    <property type="entry name" value="Aldolase_TIM"/>
</dbReference>
<dbReference type="Gene3D" id="3.20.20.70">
    <property type="entry name" value="Aldolase class I"/>
    <property type="match status" value="1"/>
</dbReference>
<proteinExistence type="predicted"/>
<keyword evidence="5" id="KW-0408">Iron</keyword>
<dbReference type="SUPFAM" id="SSF102114">
    <property type="entry name" value="Radical SAM enzymes"/>
    <property type="match status" value="1"/>
</dbReference>
<sequence length="156" mass="16631">MIATSLPPPAADTATTPGRDEIYTRAAEPVAFTDGHHFQLRAPMDLDAVATAATGPLSVILQVTKKCNFDCSFCSDTLQEPDPSLGALERMRDNLAGMPRVFLSGGEPLLRRDFVDMFAGTVLGVPTNATRAPPVHSNQANLLIALGIHSAAFRKD</sequence>
<gene>
    <name evidence="7" type="ORF">Ga0074812_10880</name>
</gene>
<evidence type="ECO:0000256" key="4">
    <source>
        <dbReference type="ARBA" id="ARBA00022723"/>
    </source>
</evidence>
<keyword evidence="2" id="KW-0004">4Fe-4S</keyword>
<dbReference type="InterPro" id="IPR000385">
    <property type="entry name" value="MoaA_NifB_PqqE_Fe-S-bd_CS"/>
</dbReference>
<protein>
    <recommendedName>
        <fullName evidence="9">Radical SAM protein</fullName>
    </recommendedName>
</protein>
<evidence type="ECO:0000256" key="3">
    <source>
        <dbReference type="ARBA" id="ARBA00022691"/>
    </source>
</evidence>
<dbReference type="PROSITE" id="PS01305">
    <property type="entry name" value="MOAA_NIFB_PQQE"/>
    <property type="match status" value="1"/>
</dbReference>
<evidence type="ECO:0008006" key="9">
    <source>
        <dbReference type="Google" id="ProtNLM"/>
    </source>
</evidence>
<evidence type="ECO:0000313" key="8">
    <source>
        <dbReference type="Proteomes" id="UP000198802"/>
    </source>
</evidence>
<organism evidence="7 8">
    <name type="scientific">Parafrankia irregularis</name>
    <dbReference type="NCBI Taxonomy" id="795642"/>
    <lineage>
        <taxon>Bacteria</taxon>
        <taxon>Bacillati</taxon>
        <taxon>Actinomycetota</taxon>
        <taxon>Actinomycetes</taxon>
        <taxon>Frankiales</taxon>
        <taxon>Frankiaceae</taxon>
        <taxon>Parafrankia</taxon>
    </lineage>
</organism>
<dbReference type="Proteomes" id="UP000198802">
    <property type="component" value="Unassembled WGS sequence"/>
</dbReference>
<evidence type="ECO:0000256" key="6">
    <source>
        <dbReference type="ARBA" id="ARBA00023014"/>
    </source>
</evidence>
<dbReference type="InterPro" id="IPR058240">
    <property type="entry name" value="rSAM_sf"/>
</dbReference>
<dbReference type="SFLD" id="SFLDS00029">
    <property type="entry name" value="Radical_SAM"/>
    <property type="match status" value="1"/>
</dbReference>
<evidence type="ECO:0000256" key="2">
    <source>
        <dbReference type="ARBA" id="ARBA00022485"/>
    </source>
</evidence>
<dbReference type="GO" id="GO:0046872">
    <property type="term" value="F:metal ion binding"/>
    <property type="evidence" value="ECO:0007669"/>
    <property type="project" value="UniProtKB-KW"/>
</dbReference>
<dbReference type="GO" id="GO:0051539">
    <property type="term" value="F:4 iron, 4 sulfur cluster binding"/>
    <property type="evidence" value="ECO:0007669"/>
    <property type="project" value="UniProtKB-KW"/>
</dbReference>
<evidence type="ECO:0000256" key="1">
    <source>
        <dbReference type="ARBA" id="ARBA00001966"/>
    </source>
</evidence>
<dbReference type="EMBL" id="FAOZ01000008">
    <property type="protein sequence ID" value="CUU56552.1"/>
    <property type="molecule type" value="Genomic_DNA"/>
</dbReference>